<sequence>MNEWDASHDKQCATGPGKHPWRPHVRAPSTGEKAEAVGCERYDIAGTERVNELVLRHCCGRKSERAGPSASAFSRVGPSAKGGAPLFAVDKYCFQFVKNIVHPLHNYLQLHASHHNADEIQVMLMPRQGPIAAAERAYRRGSSAAASRKRAREDVLDTTALRHCYVATNKETLTEEALASAIAGWGSPGVFQIDGFTLVRGAAGRHAEVKLLEFLVEEILSLPPSSQTPHFLERLPTEERVLVVGERFPCVACRVMAVPYEGYAQLLPSHGHFYVSTVLTEMAHACTSSNGATRRGKDTEKAARCLASPAAVHTQLLGKKGRVLLK</sequence>
<gene>
    <name evidence="2" type="ORF">STCU_03694</name>
</gene>
<feature type="compositionally biased region" description="Basic and acidic residues" evidence="1">
    <location>
        <begin position="1"/>
        <end position="11"/>
    </location>
</feature>
<organism evidence="2 3">
    <name type="scientific">Strigomonas culicis</name>
    <dbReference type="NCBI Taxonomy" id="28005"/>
    <lineage>
        <taxon>Eukaryota</taxon>
        <taxon>Discoba</taxon>
        <taxon>Euglenozoa</taxon>
        <taxon>Kinetoplastea</taxon>
        <taxon>Metakinetoplastina</taxon>
        <taxon>Trypanosomatida</taxon>
        <taxon>Trypanosomatidae</taxon>
        <taxon>Strigomonadinae</taxon>
        <taxon>Strigomonas</taxon>
    </lineage>
</organism>
<proteinExistence type="predicted"/>
<keyword evidence="3" id="KW-1185">Reference proteome</keyword>
<dbReference type="Proteomes" id="UP000015354">
    <property type="component" value="Unassembled WGS sequence"/>
</dbReference>
<evidence type="ECO:0000313" key="2">
    <source>
        <dbReference type="EMBL" id="EPY31009.1"/>
    </source>
</evidence>
<accession>S9UQC4</accession>
<evidence type="ECO:0000256" key="1">
    <source>
        <dbReference type="SAM" id="MobiDB-lite"/>
    </source>
</evidence>
<dbReference type="AlphaFoldDB" id="S9UQC4"/>
<feature type="region of interest" description="Disordered" evidence="1">
    <location>
        <begin position="1"/>
        <end position="30"/>
    </location>
</feature>
<evidence type="ECO:0000313" key="3">
    <source>
        <dbReference type="Proteomes" id="UP000015354"/>
    </source>
</evidence>
<reference evidence="2 3" key="1">
    <citation type="journal article" date="2013" name="PLoS ONE">
        <title>Predicting the Proteins of Angomonas deanei, Strigomonas culicis and Their Respective Endosymbionts Reveals New Aspects of the Trypanosomatidae Family.</title>
        <authorList>
            <person name="Motta M.C."/>
            <person name="Martins A.C."/>
            <person name="de Souza S.S."/>
            <person name="Catta-Preta C.M."/>
            <person name="Silva R."/>
            <person name="Klein C.C."/>
            <person name="de Almeida L.G."/>
            <person name="de Lima Cunha O."/>
            <person name="Ciapina L.P."/>
            <person name="Brocchi M."/>
            <person name="Colabardini A.C."/>
            <person name="de Araujo Lima B."/>
            <person name="Machado C.R."/>
            <person name="de Almeida Soares C.M."/>
            <person name="Probst C.M."/>
            <person name="de Menezes C.B."/>
            <person name="Thompson C.E."/>
            <person name="Bartholomeu D.C."/>
            <person name="Gradia D.F."/>
            <person name="Pavoni D.P."/>
            <person name="Grisard E.C."/>
            <person name="Fantinatti-Garboggini F."/>
            <person name="Marchini F.K."/>
            <person name="Rodrigues-Luiz G.F."/>
            <person name="Wagner G."/>
            <person name="Goldman G.H."/>
            <person name="Fietto J.L."/>
            <person name="Elias M.C."/>
            <person name="Goldman M.H."/>
            <person name="Sagot M.F."/>
            <person name="Pereira M."/>
            <person name="Stoco P.H."/>
            <person name="de Mendonca-Neto R.P."/>
            <person name="Teixeira S.M."/>
            <person name="Maciel T.E."/>
            <person name="de Oliveira Mendes T.A."/>
            <person name="Urmenyi T.P."/>
            <person name="de Souza W."/>
            <person name="Schenkman S."/>
            <person name="de Vasconcelos A.T."/>
        </authorList>
    </citation>
    <scope>NUCLEOTIDE SEQUENCE [LARGE SCALE GENOMIC DNA]</scope>
</reference>
<dbReference type="OrthoDB" id="278553at2759"/>
<name>S9UQC4_9TRYP</name>
<comment type="caution">
    <text evidence="2">The sequence shown here is derived from an EMBL/GenBank/DDBJ whole genome shotgun (WGS) entry which is preliminary data.</text>
</comment>
<protein>
    <submittedName>
        <fullName evidence="2">Macrophage migration inhibitory factor-like protein</fullName>
    </submittedName>
</protein>
<dbReference type="EMBL" id="ATMH01003694">
    <property type="protein sequence ID" value="EPY31009.1"/>
    <property type="molecule type" value="Genomic_DNA"/>
</dbReference>